<dbReference type="Pfam" id="PF03372">
    <property type="entry name" value="Exo_endo_phos"/>
    <property type="match status" value="1"/>
</dbReference>
<dbReference type="CDD" id="cd09084">
    <property type="entry name" value="EEP-2"/>
    <property type="match status" value="1"/>
</dbReference>
<dbReference type="KEGG" id="ddo:I597_2787"/>
<reference evidence="3 4" key="1">
    <citation type="submission" date="2014-10" db="EMBL/GenBank/DDBJ databases">
        <title>Draft genome sequence of the proteorhodopsin-containing marine bacterium Dokdonia donghaensis.</title>
        <authorList>
            <person name="Gomez-Consarnau L."/>
            <person name="Gonzalez J.M."/>
            <person name="Riedel T."/>
            <person name="Jaenicke S."/>
            <person name="Wagner-Doebler I."/>
            <person name="Fuhrman J.A."/>
        </authorList>
    </citation>
    <scope>NUCLEOTIDE SEQUENCE [LARGE SCALE GENOMIC DNA]</scope>
    <source>
        <strain evidence="3 4">DSW-1</strain>
    </source>
</reference>
<accession>A0A0A2GUT1</accession>
<gene>
    <name evidence="3" type="ORF">NV36_05075</name>
</gene>
<dbReference type="SUPFAM" id="SSF56219">
    <property type="entry name" value="DNase I-like"/>
    <property type="match status" value="1"/>
</dbReference>
<dbReference type="Proteomes" id="UP000030140">
    <property type="component" value="Unassembled WGS sequence"/>
</dbReference>
<evidence type="ECO:0000313" key="4">
    <source>
        <dbReference type="Proteomes" id="UP000030140"/>
    </source>
</evidence>
<feature type="transmembrane region" description="Helical" evidence="1">
    <location>
        <begin position="38"/>
        <end position="61"/>
    </location>
</feature>
<sequence>MKNLNLLEKFIFLINSICAVLLLFSYLLPYIPPHIFPALSVLSLLLPVLLIINFLFFLFWLFKAKRQLLLSAVILALGITHIFSLIRFGGGSDTKQVDTLTLLTYNVRQFNVYGWVEEANVGKRAIAFIEDQNPDIVCLQEYHPDFELDAKKYPFKHKVMRPANSKFGQVIFSKFPIVNSGSLDFAKKGNNGIYADIKVEADTLRVYNMHFQSFRLSPSLNNLQKENSKKLLGRLGVAFEKQEDQVEKFLQSEAASPYKVIVAGDFNNSATSYMYRKVRSDKVDAFAKAGSGTGATFWFDIIPLRIDFILADEQLEVLDFETYGDIDLSDHKPSMATFKRLSQ</sequence>
<feature type="domain" description="Endonuclease/exonuclease/phosphatase" evidence="2">
    <location>
        <begin position="104"/>
        <end position="331"/>
    </location>
</feature>
<dbReference type="InterPro" id="IPR005135">
    <property type="entry name" value="Endo/exonuclease/phosphatase"/>
</dbReference>
<feature type="transmembrane region" description="Helical" evidence="1">
    <location>
        <begin position="68"/>
        <end position="86"/>
    </location>
</feature>
<dbReference type="PANTHER" id="PTHR14859:SF15">
    <property type="entry name" value="ENDONUCLEASE_EXONUCLEASE_PHOSPHATASE DOMAIN-CONTAINING PROTEIN"/>
    <property type="match status" value="1"/>
</dbReference>
<protein>
    <recommendedName>
        <fullName evidence="2">Endonuclease/exonuclease/phosphatase domain-containing protein</fullName>
    </recommendedName>
</protein>
<comment type="caution">
    <text evidence="3">The sequence shown here is derived from an EMBL/GenBank/DDBJ whole genome shotgun (WGS) entry which is preliminary data.</text>
</comment>
<keyword evidence="1" id="KW-0812">Transmembrane</keyword>
<dbReference type="OrthoDB" id="635146at2"/>
<evidence type="ECO:0000313" key="3">
    <source>
        <dbReference type="EMBL" id="KGO06268.1"/>
    </source>
</evidence>
<dbReference type="PATRIC" id="fig|1300343.5.peg.2828"/>
<dbReference type="InterPro" id="IPR051916">
    <property type="entry name" value="GPI-anchor_lipid_remodeler"/>
</dbReference>
<proteinExistence type="predicted"/>
<dbReference type="EMBL" id="JSAQ01000001">
    <property type="protein sequence ID" value="KGO06268.1"/>
    <property type="molecule type" value="Genomic_DNA"/>
</dbReference>
<feature type="transmembrane region" description="Helical" evidence="1">
    <location>
        <begin position="12"/>
        <end position="32"/>
    </location>
</feature>
<keyword evidence="4" id="KW-1185">Reference proteome</keyword>
<keyword evidence="1" id="KW-1133">Transmembrane helix</keyword>
<dbReference type="AlphaFoldDB" id="A0A0A2GUT1"/>
<dbReference type="PANTHER" id="PTHR14859">
    <property type="entry name" value="CALCOFLUOR WHITE HYPERSENSITIVE PROTEIN PRECURSOR"/>
    <property type="match status" value="1"/>
</dbReference>
<dbReference type="RefSeq" id="WP_035325270.1">
    <property type="nucleotide sequence ID" value="NZ_CP015125.1"/>
</dbReference>
<name>A0A0A2GUT1_9FLAO</name>
<evidence type="ECO:0000259" key="2">
    <source>
        <dbReference type="Pfam" id="PF03372"/>
    </source>
</evidence>
<evidence type="ECO:0000256" key="1">
    <source>
        <dbReference type="SAM" id="Phobius"/>
    </source>
</evidence>
<keyword evidence="1" id="KW-0472">Membrane</keyword>
<dbReference type="InterPro" id="IPR036691">
    <property type="entry name" value="Endo/exonu/phosph_ase_sf"/>
</dbReference>
<dbReference type="GO" id="GO:0003824">
    <property type="term" value="F:catalytic activity"/>
    <property type="evidence" value="ECO:0007669"/>
    <property type="project" value="InterPro"/>
</dbReference>
<organism evidence="3 4">
    <name type="scientific">Dokdonia donghaensis DSW-1</name>
    <dbReference type="NCBI Taxonomy" id="1300343"/>
    <lineage>
        <taxon>Bacteria</taxon>
        <taxon>Pseudomonadati</taxon>
        <taxon>Bacteroidota</taxon>
        <taxon>Flavobacteriia</taxon>
        <taxon>Flavobacteriales</taxon>
        <taxon>Flavobacteriaceae</taxon>
        <taxon>Dokdonia</taxon>
    </lineage>
</organism>
<dbReference type="Gene3D" id="3.60.10.10">
    <property type="entry name" value="Endonuclease/exonuclease/phosphatase"/>
    <property type="match status" value="1"/>
</dbReference>
<dbReference type="GO" id="GO:0006506">
    <property type="term" value="P:GPI anchor biosynthetic process"/>
    <property type="evidence" value="ECO:0007669"/>
    <property type="project" value="TreeGrafter"/>
</dbReference>
<dbReference type="GO" id="GO:0016020">
    <property type="term" value="C:membrane"/>
    <property type="evidence" value="ECO:0007669"/>
    <property type="project" value="GOC"/>
</dbReference>